<reference evidence="2" key="1">
    <citation type="journal article" date="2020" name="Stud. Mycol.">
        <title>101 Dothideomycetes genomes: a test case for predicting lifestyles and emergence of pathogens.</title>
        <authorList>
            <person name="Haridas S."/>
            <person name="Albert R."/>
            <person name="Binder M."/>
            <person name="Bloem J."/>
            <person name="Labutti K."/>
            <person name="Salamov A."/>
            <person name="Andreopoulos B."/>
            <person name="Baker S."/>
            <person name="Barry K."/>
            <person name="Bills G."/>
            <person name="Bluhm B."/>
            <person name="Cannon C."/>
            <person name="Castanera R."/>
            <person name="Culley D."/>
            <person name="Daum C."/>
            <person name="Ezra D."/>
            <person name="Gonzalez J."/>
            <person name="Henrissat B."/>
            <person name="Kuo A."/>
            <person name="Liang C."/>
            <person name="Lipzen A."/>
            <person name="Lutzoni F."/>
            <person name="Magnuson J."/>
            <person name="Mondo S."/>
            <person name="Nolan M."/>
            <person name="Ohm R."/>
            <person name="Pangilinan J."/>
            <person name="Park H.-J."/>
            <person name="Ramirez L."/>
            <person name="Alfaro M."/>
            <person name="Sun H."/>
            <person name="Tritt A."/>
            <person name="Yoshinaga Y."/>
            <person name="Zwiers L.-H."/>
            <person name="Turgeon B."/>
            <person name="Goodwin S."/>
            <person name="Spatafora J."/>
            <person name="Crous P."/>
            <person name="Grigoriev I."/>
        </authorList>
    </citation>
    <scope>NUCLEOTIDE SEQUENCE</scope>
    <source>
        <strain evidence="2">CBS 379.55</strain>
    </source>
</reference>
<organism evidence="2 3">
    <name type="scientific">Westerdykella ornata</name>
    <dbReference type="NCBI Taxonomy" id="318751"/>
    <lineage>
        <taxon>Eukaryota</taxon>
        <taxon>Fungi</taxon>
        <taxon>Dikarya</taxon>
        <taxon>Ascomycota</taxon>
        <taxon>Pezizomycotina</taxon>
        <taxon>Dothideomycetes</taxon>
        <taxon>Pleosporomycetidae</taxon>
        <taxon>Pleosporales</taxon>
        <taxon>Sporormiaceae</taxon>
        <taxon>Westerdykella</taxon>
    </lineage>
</organism>
<evidence type="ECO:0000313" key="3">
    <source>
        <dbReference type="Proteomes" id="UP000800097"/>
    </source>
</evidence>
<dbReference type="RefSeq" id="XP_033658604.1">
    <property type="nucleotide sequence ID" value="XM_033793630.1"/>
</dbReference>
<feature type="region of interest" description="Disordered" evidence="1">
    <location>
        <begin position="95"/>
        <end position="146"/>
    </location>
</feature>
<dbReference type="GeneID" id="54546805"/>
<protein>
    <submittedName>
        <fullName evidence="2">Uncharacterized protein</fullName>
    </submittedName>
</protein>
<dbReference type="AlphaFoldDB" id="A0A6A6JXD5"/>
<evidence type="ECO:0000256" key="1">
    <source>
        <dbReference type="SAM" id="MobiDB-lite"/>
    </source>
</evidence>
<feature type="compositionally biased region" description="Pro residues" evidence="1">
    <location>
        <begin position="127"/>
        <end position="137"/>
    </location>
</feature>
<evidence type="ECO:0000313" key="2">
    <source>
        <dbReference type="EMBL" id="KAF2281067.1"/>
    </source>
</evidence>
<accession>A0A6A6JXD5</accession>
<sequence length="146" mass="15624">MSNHAQYQARHLTEGSPRRLCRFPSQLHARHRTVNDGGHSILQDMLAAIIVLRPLSAGAPTLRNFERRAGAKKKKFRLPVARPPLIVLAEVGNLPCAQPPSVSATRVRGNSPKHGSGPPTPSTDSSPSPPSWSPAPPSSSTILPTP</sequence>
<proteinExistence type="predicted"/>
<name>A0A6A6JXD5_WESOR</name>
<dbReference type="Proteomes" id="UP000800097">
    <property type="component" value="Unassembled WGS sequence"/>
</dbReference>
<dbReference type="EMBL" id="ML986484">
    <property type="protein sequence ID" value="KAF2281067.1"/>
    <property type="molecule type" value="Genomic_DNA"/>
</dbReference>
<gene>
    <name evidence="2" type="ORF">EI97DRAFT_19470</name>
</gene>
<keyword evidence="3" id="KW-1185">Reference proteome</keyword>